<dbReference type="PANTHER" id="PTHR46428:SF1">
    <property type="entry name" value="KELCH DOMAIN-CONTAINING PROTEIN 10"/>
    <property type="match status" value="1"/>
</dbReference>
<sequence>MNIRNQRTMPANRVHHCMTSVCEFVIIYGGCENNTGAVCNELLSFNTISGIWKHHYPPIEIKDTCLSSSICSVGNLVYIFGGDCFDDHQYRQTNSIVSFDITNSTWNVVYPHTNNYDPNTPPPMCCNYLLYNNGSLYVFGDTIYRFCLKSLTWFLMPQNGLKPTYNRQIFGTVYKNRIYCFEPPQAEKTRFKDIFIFDLSTLIWTSRSMSSRDKQYPDDRHYESWAFSGNVGFMSGGIRPYTTYKINSDIWRIDLECVEWRKLENSLNPSVYDHSMAVIDDSYLYSFGGYHNECWINTLERFTVQPPTLYRLCLESICQSPNLRNYTKILPAAIADELNFNGNNSSLDQ</sequence>
<dbReference type="Pfam" id="PF24681">
    <property type="entry name" value="Kelch_KLHDC2_KLHL20_DRC7"/>
    <property type="match status" value="1"/>
</dbReference>
<evidence type="ECO:0000256" key="2">
    <source>
        <dbReference type="ARBA" id="ARBA00022737"/>
    </source>
</evidence>
<dbReference type="GO" id="GO:0032874">
    <property type="term" value="P:positive regulation of stress-activated MAPK cascade"/>
    <property type="evidence" value="ECO:0007669"/>
    <property type="project" value="TreeGrafter"/>
</dbReference>
<dbReference type="SUPFAM" id="SSF117281">
    <property type="entry name" value="Kelch motif"/>
    <property type="match status" value="1"/>
</dbReference>
<dbReference type="PANTHER" id="PTHR46428">
    <property type="entry name" value="KELCH DOMAIN-CONTAINING PROTEIN 10"/>
    <property type="match status" value="1"/>
</dbReference>
<gene>
    <name evidence="3" type="ORF">RF11_15899</name>
</gene>
<keyword evidence="2" id="KW-0677">Repeat</keyword>
<evidence type="ECO:0000256" key="1">
    <source>
        <dbReference type="ARBA" id="ARBA00022441"/>
    </source>
</evidence>
<comment type="caution">
    <text evidence="3">The sequence shown here is derived from an EMBL/GenBank/DDBJ whole genome shotgun (WGS) entry which is preliminary data.</text>
</comment>
<dbReference type="SUPFAM" id="SSF50965">
    <property type="entry name" value="Galactose oxidase, central domain"/>
    <property type="match status" value="1"/>
</dbReference>
<dbReference type="Gene3D" id="2.120.10.80">
    <property type="entry name" value="Kelch-type beta propeller"/>
    <property type="match status" value="2"/>
</dbReference>
<dbReference type="InterPro" id="IPR015915">
    <property type="entry name" value="Kelch-typ_b-propeller"/>
</dbReference>
<keyword evidence="1" id="KW-0880">Kelch repeat</keyword>
<dbReference type="Proteomes" id="UP000031668">
    <property type="component" value="Unassembled WGS sequence"/>
</dbReference>
<dbReference type="EMBL" id="JWZT01005673">
    <property type="protein sequence ID" value="KII60359.1"/>
    <property type="molecule type" value="Genomic_DNA"/>
</dbReference>
<dbReference type="InterPro" id="IPR052125">
    <property type="entry name" value="KLHDC10"/>
</dbReference>
<protein>
    <submittedName>
        <fullName evidence="3">Kelch domain-containing protein 10</fullName>
    </submittedName>
</protein>
<name>A0A0C2M7L5_THEKT</name>
<accession>A0A0C2M7L5</accession>
<evidence type="ECO:0000313" key="4">
    <source>
        <dbReference type="Proteomes" id="UP000031668"/>
    </source>
</evidence>
<proteinExistence type="predicted"/>
<dbReference type="InterPro" id="IPR011043">
    <property type="entry name" value="Gal_Oxase/kelch_b-propeller"/>
</dbReference>
<dbReference type="OrthoDB" id="13374at2759"/>
<organism evidence="3 4">
    <name type="scientific">Thelohanellus kitauei</name>
    <name type="common">Myxosporean</name>
    <dbReference type="NCBI Taxonomy" id="669202"/>
    <lineage>
        <taxon>Eukaryota</taxon>
        <taxon>Metazoa</taxon>
        <taxon>Cnidaria</taxon>
        <taxon>Myxozoa</taxon>
        <taxon>Myxosporea</taxon>
        <taxon>Bivalvulida</taxon>
        <taxon>Platysporina</taxon>
        <taxon>Myxobolidae</taxon>
        <taxon>Thelohanellus</taxon>
    </lineage>
</organism>
<evidence type="ECO:0000313" key="3">
    <source>
        <dbReference type="EMBL" id="KII60359.1"/>
    </source>
</evidence>
<dbReference type="AlphaFoldDB" id="A0A0C2M7L5"/>
<keyword evidence="4" id="KW-1185">Reference proteome</keyword>
<reference evidence="3 4" key="1">
    <citation type="journal article" date="2014" name="Genome Biol. Evol.">
        <title>The genome of the myxosporean Thelohanellus kitauei shows adaptations to nutrient acquisition within its fish host.</title>
        <authorList>
            <person name="Yang Y."/>
            <person name="Xiong J."/>
            <person name="Zhou Z."/>
            <person name="Huo F."/>
            <person name="Miao W."/>
            <person name="Ran C."/>
            <person name="Liu Y."/>
            <person name="Zhang J."/>
            <person name="Feng J."/>
            <person name="Wang M."/>
            <person name="Wang M."/>
            <person name="Wang L."/>
            <person name="Yao B."/>
        </authorList>
    </citation>
    <scope>NUCLEOTIDE SEQUENCE [LARGE SCALE GENOMIC DNA]</scope>
    <source>
        <strain evidence="3">Wuqing</strain>
    </source>
</reference>